<dbReference type="Gene3D" id="1.20.1720.10">
    <property type="entry name" value="Multidrug resistance protein D"/>
    <property type="match status" value="1"/>
</dbReference>
<evidence type="ECO:0000256" key="6">
    <source>
        <dbReference type="ARBA" id="ARBA00023136"/>
    </source>
</evidence>
<dbReference type="CDD" id="cd17502">
    <property type="entry name" value="MFS_Azr1_MDR_like"/>
    <property type="match status" value="1"/>
</dbReference>
<feature type="transmembrane region" description="Helical" evidence="8">
    <location>
        <begin position="175"/>
        <end position="196"/>
    </location>
</feature>
<dbReference type="Proteomes" id="UP001448858">
    <property type="component" value="Chromosome"/>
</dbReference>
<evidence type="ECO:0000256" key="4">
    <source>
        <dbReference type="ARBA" id="ARBA00022692"/>
    </source>
</evidence>
<dbReference type="Pfam" id="PF07690">
    <property type="entry name" value="MFS_1"/>
    <property type="match status" value="1"/>
</dbReference>
<feature type="compositionally biased region" description="Low complexity" evidence="7">
    <location>
        <begin position="536"/>
        <end position="575"/>
    </location>
</feature>
<feature type="transmembrane region" description="Helical" evidence="8">
    <location>
        <begin position="56"/>
        <end position="75"/>
    </location>
</feature>
<dbReference type="SUPFAM" id="SSF103473">
    <property type="entry name" value="MFS general substrate transporter"/>
    <property type="match status" value="1"/>
</dbReference>
<dbReference type="RefSeq" id="WP_342022357.1">
    <property type="nucleotide sequence ID" value="NZ_CP151657.1"/>
</dbReference>
<comment type="subcellular location">
    <subcellularLocation>
        <location evidence="1">Cell membrane</location>
        <topology evidence="1">Multi-pass membrane protein</topology>
    </subcellularLocation>
</comment>
<feature type="transmembrane region" description="Helical" evidence="8">
    <location>
        <begin position="277"/>
        <end position="297"/>
    </location>
</feature>
<evidence type="ECO:0000256" key="2">
    <source>
        <dbReference type="ARBA" id="ARBA00022448"/>
    </source>
</evidence>
<sequence length="582" mass="60875">MTATAARASEPLLLTQKRIWIIFSALIAGMLLASLDQTIVSTAMPTIVGELGGVEHQTWITTAYLLATTIVMPIYGKFGDVLGRRNLFLFAIALFTAASVGCAFATDFWGFVIFRAIQGLGGGGLMILSQAIIADIVPANQRGKYLGPLGGIFGLSAVAGPLLGGFFVDHMTWQWAFYINIPIGIIAFVIAFFTLTLPSKKATKRIDIGGVVLLSIATTCLIFFTDFGGRDDHGWTDPMTLLFGAGMLVSAVLFVMVENRVADPIIPMSLFKNPIFVNSTAIGFTLGMGMFAALAFVPTFLQMSTGTSAAVSGLLMLPMMVGMMGTSIYSGLAITKTGTYKKYPIIGASLVILAMLWMTSLSADTPVWVICAQLFVFGAGLGYIMQVVVLVVQNSVPVDQIGTATSSNNYFREVGAALGVAIFGAMFTSRLSENLMDVFTKAGFDPSAAGEATATIQPSVMDSLPEPVRDGIVTAYADSLAPVFWYLIPFLVIALVLALFLKQIPLSDVAGMVARGEAVGGPDADRLEAERLAAGKGSAAAGTAATGAATTGTDTDTITDTDTAAASGDAGSTSTPRGTDGS</sequence>
<keyword evidence="3" id="KW-1003">Cell membrane</keyword>
<feature type="region of interest" description="Disordered" evidence="7">
    <location>
        <begin position="536"/>
        <end position="582"/>
    </location>
</feature>
<keyword evidence="6 8" id="KW-0472">Membrane</keyword>
<feature type="transmembrane region" description="Helical" evidence="8">
    <location>
        <begin position="208"/>
        <end position="227"/>
    </location>
</feature>
<dbReference type="NCBIfam" id="TIGR00711">
    <property type="entry name" value="efflux_EmrB"/>
    <property type="match status" value="1"/>
</dbReference>
<dbReference type="InterPro" id="IPR020846">
    <property type="entry name" value="MFS_dom"/>
</dbReference>
<evidence type="ECO:0000313" key="11">
    <source>
        <dbReference type="Proteomes" id="UP001448858"/>
    </source>
</evidence>
<evidence type="ECO:0000256" key="5">
    <source>
        <dbReference type="ARBA" id="ARBA00022989"/>
    </source>
</evidence>
<feature type="transmembrane region" description="Helical" evidence="8">
    <location>
        <begin position="483"/>
        <end position="501"/>
    </location>
</feature>
<dbReference type="InterPro" id="IPR004638">
    <property type="entry name" value="EmrB-like"/>
</dbReference>
<organism evidence="10 11">
    <name type="scientific">Arthrobacter citreus</name>
    <dbReference type="NCBI Taxonomy" id="1670"/>
    <lineage>
        <taxon>Bacteria</taxon>
        <taxon>Bacillati</taxon>
        <taxon>Actinomycetota</taxon>
        <taxon>Actinomycetes</taxon>
        <taxon>Micrococcales</taxon>
        <taxon>Micrococcaceae</taxon>
        <taxon>Arthrobacter</taxon>
    </lineage>
</organism>
<feature type="transmembrane region" description="Helical" evidence="8">
    <location>
        <begin position="145"/>
        <end position="163"/>
    </location>
</feature>
<feature type="transmembrane region" description="Helical" evidence="8">
    <location>
        <begin position="20"/>
        <end position="44"/>
    </location>
</feature>
<accession>A0ABZ2ZRC6</accession>
<keyword evidence="5 8" id="KW-1133">Transmembrane helix</keyword>
<dbReference type="PROSITE" id="PS50850">
    <property type="entry name" value="MFS"/>
    <property type="match status" value="1"/>
</dbReference>
<feature type="domain" description="Major facilitator superfamily (MFS) profile" evidence="9">
    <location>
        <begin position="22"/>
        <end position="506"/>
    </location>
</feature>
<proteinExistence type="predicted"/>
<keyword evidence="2" id="KW-0813">Transport</keyword>
<evidence type="ECO:0000313" key="10">
    <source>
        <dbReference type="EMBL" id="WZP14704.1"/>
    </source>
</evidence>
<dbReference type="Gene3D" id="1.20.1250.20">
    <property type="entry name" value="MFS general substrate transporter like domains"/>
    <property type="match status" value="1"/>
</dbReference>
<evidence type="ECO:0000256" key="3">
    <source>
        <dbReference type="ARBA" id="ARBA00022475"/>
    </source>
</evidence>
<protein>
    <submittedName>
        <fullName evidence="10">MDR family MFS transporter</fullName>
    </submittedName>
</protein>
<feature type="transmembrane region" description="Helical" evidence="8">
    <location>
        <begin position="239"/>
        <end position="257"/>
    </location>
</feature>
<evidence type="ECO:0000256" key="7">
    <source>
        <dbReference type="SAM" id="MobiDB-lite"/>
    </source>
</evidence>
<dbReference type="InterPro" id="IPR011701">
    <property type="entry name" value="MFS"/>
</dbReference>
<feature type="transmembrane region" description="Helical" evidence="8">
    <location>
        <begin position="87"/>
        <end position="106"/>
    </location>
</feature>
<keyword evidence="4 8" id="KW-0812">Transmembrane</keyword>
<evidence type="ECO:0000256" key="1">
    <source>
        <dbReference type="ARBA" id="ARBA00004651"/>
    </source>
</evidence>
<feature type="transmembrane region" description="Helical" evidence="8">
    <location>
        <begin position="309"/>
        <end position="331"/>
    </location>
</feature>
<evidence type="ECO:0000256" key="8">
    <source>
        <dbReference type="SAM" id="Phobius"/>
    </source>
</evidence>
<dbReference type="PANTHER" id="PTHR23501">
    <property type="entry name" value="MAJOR FACILITATOR SUPERFAMILY"/>
    <property type="match status" value="1"/>
</dbReference>
<feature type="transmembrane region" description="Helical" evidence="8">
    <location>
        <begin position="413"/>
        <end position="431"/>
    </location>
</feature>
<dbReference type="EMBL" id="CP151657">
    <property type="protein sequence ID" value="WZP14704.1"/>
    <property type="molecule type" value="Genomic_DNA"/>
</dbReference>
<feature type="transmembrane region" description="Helical" evidence="8">
    <location>
        <begin position="367"/>
        <end position="392"/>
    </location>
</feature>
<gene>
    <name evidence="10" type="ORF">AAE021_10905</name>
</gene>
<evidence type="ECO:0000259" key="9">
    <source>
        <dbReference type="PROSITE" id="PS50850"/>
    </source>
</evidence>
<dbReference type="PANTHER" id="PTHR23501:SF197">
    <property type="entry name" value="COMD"/>
    <property type="match status" value="1"/>
</dbReference>
<feature type="transmembrane region" description="Helical" evidence="8">
    <location>
        <begin position="343"/>
        <end position="361"/>
    </location>
</feature>
<dbReference type="InterPro" id="IPR036259">
    <property type="entry name" value="MFS_trans_sf"/>
</dbReference>
<feature type="transmembrane region" description="Helical" evidence="8">
    <location>
        <begin position="112"/>
        <end position="133"/>
    </location>
</feature>
<reference evidence="10 11" key="1">
    <citation type="submission" date="2024-04" db="EMBL/GenBank/DDBJ databases">
        <title>Arthrobacter sp. from Plains bison fecal sample.</title>
        <authorList>
            <person name="Ruzzini A."/>
        </authorList>
    </citation>
    <scope>NUCLEOTIDE SEQUENCE [LARGE SCALE GENOMIC DNA]</scope>
    <source>
        <strain evidence="10 11">EINP1</strain>
    </source>
</reference>
<keyword evidence="11" id="KW-1185">Reference proteome</keyword>
<name>A0ABZ2ZRC6_9MICC</name>
<dbReference type="PRINTS" id="PR01036">
    <property type="entry name" value="TCRTETB"/>
</dbReference>